<gene>
    <name evidence="4" type="ORF">BLX24_15885</name>
</gene>
<sequence length="266" mass="30359">MNFPLTTLLIDDEALAISRLKRLLGKFDDCFDIIGEAANGAEGLSLVETKRPDLIFLDIEMPLLNGFEMLSRLTYMPMVVFATAYDQYAIRAFEEHSIDYLLKPVETERLERTVQKIRSFIDLSKANTTPDDDLLMASHPADNLMRMLEQMRPKKEIYSISVKTGDKIKLVPLSDIAFFEAEDKYVFLSTLDGQKFLTSYTVTTLADKLPETFVRVSRSTLVNSHKINEIHRHFDGKFLLVMADKKATKVQTGSTYADAIRRLMEI</sequence>
<evidence type="ECO:0000259" key="3">
    <source>
        <dbReference type="PROSITE" id="PS50930"/>
    </source>
</evidence>
<feature type="modified residue" description="4-aspartylphosphate" evidence="1">
    <location>
        <position position="58"/>
    </location>
</feature>
<feature type="domain" description="Response regulatory" evidence="2">
    <location>
        <begin position="6"/>
        <end position="118"/>
    </location>
</feature>
<dbReference type="Gene3D" id="3.40.50.2300">
    <property type="match status" value="1"/>
</dbReference>
<dbReference type="SMART" id="SM00448">
    <property type="entry name" value="REC"/>
    <property type="match status" value="1"/>
</dbReference>
<dbReference type="InterPro" id="IPR011006">
    <property type="entry name" value="CheY-like_superfamily"/>
</dbReference>
<dbReference type="AlphaFoldDB" id="A0A1S2VIE0"/>
<organism evidence="4 5">
    <name type="scientific">Arsenicibacter rosenii</name>
    <dbReference type="NCBI Taxonomy" id="1750698"/>
    <lineage>
        <taxon>Bacteria</taxon>
        <taxon>Pseudomonadati</taxon>
        <taxon>Bacteroidota</taxon>
        <taxon>Cytophagia</taxon>
        <taxon>Cytophagales</taxon>
        <taxon>Spirosomataceae</taxon>
        <taxon>Arsenicibacter</taxon>
    </lineage>
</organism>
<dbReference type="InterPro" id="IPR001789">
    <property type="entry name" value="Sig_transdc_resp-reg_receiver"/>
</dbReference>
<name>A0A1S2VIE0_9BACT</name>
<dbReference type="PROSITE" id="PS50110">
    <property type="entry name" value="RESPONSE_REGULATORY"/>
    <property type="match status" value="1"/>
</dbReference>
<dbReference type="Pfam" id="PF00072">
    <property type="entry name" value="Response_reg"/>
    <property type="match status" value="1"/>
</dbReference>
<dbReference type="InterPro" id="IPR046947">
    <property type="entry name" value="LytR-like"/>
</dbReference>
<dbReference type="RefSeq" id="WP_071504167.1">
    <property type="nucleotide sequence ID" value="NZ_MORL01000008.1"/>
</dbReference>
<feature type="domain" description="HTH LytTR-type" evidence="3">
    <location>
        <begin position="160"/>
        <end position="266"/>
    </location>
</feature>
<comment type="caution">
    <text evidence="4">The sequence shown here is derived from an EMBL/GenBank/DDBJ whole genome shotgun (WGS) entry which is preliminary data.</text>
</comment>
<dbReference type="GO" id="GO:0003677">
    <property type="term" value="F:DNA binding"/>
    <property type="evidence" value="ECO:0007669"/>
    <property type="project" value="UniProtKB-KW"/>
</dbReference>
<evidence type="ECO:0000313" key="5">
    <source>
        <dbReference type="Proteomes" id="UP000181790"/>
    </source>
</evidence>
<dbReference type="Gene3D" id="2.40.50.1020">
    <property type="entry name" value="LytTr DNA-binding domain"/>
    <property type="match status" value="1"/>
</dbReference>
<dbReference type="SMART" id="SM00850">
    <property type="entry name" value="LytTR"/>
    <property type="match status" value="1"/>
</dbReference>
<keyword evidence="1" id="KW-0597">Phosphoprotein</keyword>
<proteinExistence type="predicted"/>
<evidence type="ECO:0000313" key="4">
    <source>
        <dbReference type="EMBL" id="OIN58015.1"/>
    </source>
</evidence>
<dbReference type="PANTHER" id="PTHR37299">
    <property type="entry name" value="TRANSCRIPTIONAL REGULATOR-RELATED"/>
    <property type="match status" value="1"/>
</dbReference>
<reference evidence="4 5" key="1">
    <citation type="submission" date="2016-10" db="EMBL/GenBank/DDBJ databases">
        <title>Arsenicibacter rosenii gen. nov., sp. nov., an efficient arsenic-methylating bacterium isolated from an arsenic-contaminated paddy soil.</title>
        <authorList>
            <person name="Huang K."/>
        </authorList>
    </citation>
    <scope>NUCLEOTIDE SEQUENCE [LARGE SCALE GENOMIC DNA]</scope>
    <source>
        <strain evidence="4 5">SM-1</strain>
    </source>
</reference>
<accession>A0A1S2VIE0</accession>
<dbReference type="GO" id="GO:0000156">
    <property type="term" value="F:phosphorelay response regulator activity"/>
    <property type="evidence" value="ECO:0007669"/>
    <property type="project" value="InterPro"/>
</dbReference>
<dbReference type="SUPFAM" id="SSF52172">
    <property type="entry name" value="CheY-like"/>
    <property type="match status" value="1"/>
</dbReference>
<keyword evidence="5" id="KW-1185">Reference proteome</keyword>
<evidence type="ECO:0000256" key="1">
    <source>
        <dbReference type="PROSITE-ProRule" id="PRU00169"/>
    </source>
</evidence>
<dbReference type="EMBL" id="MORL01000008">
    <property type="protein sequence ID" value="OIN58015.1"/>
    <property type="molecule type" value="Genomic_DNA"/>
</dbReference>
<dbReference type="Proteomes" id="UP000181790">
    <property type="component" value="Unassembled WGS sequence"/>
</dbReference>
<protein>
    <submittedName>
        <fullName evidence="4">DNA-binding response regulator</fullName>
    </submittedName>
</protein>
<dbReference type="Pfam" id="PF04397">
    <property type="entry name" value="LytTR"/>
    <property type="match status" value="1"/>
</dbReference>
<evidence type="ECO:0000259" key="2">
    <source>
        <dbReference type="PROSITE" id="PS50110"/>
    </source>
</evidence>
<dbReference type="PROSITE" id="PS50930">
    <property type="entry name" value="HTH_LYTTR"/>
    <property type="match status" value="1"/>
</dbReference>
<dbReference type="InterPro" id="IPR007492">
    <property type="entry name" value="LytTR_DNA-bd_dom"/>
</dbReference>
<keyword evidence="4" id="KW-0238">DNA-binding</keyword>
<dbReference type="OrthoDB" id="1646880at2"/>
<dbReference type="PANTHER" id="PTHR37299:SF1">
    <property type="entry name" value="STAGE 0 SPORULATION PROTEIN A HOMOLOG"/>
    <property type="match status" value="1"/>
</dbReference>